<dbReference type="OrthoDB" id="9880441at2759"/>
<dbReference type="SMART" id="SM00404">
    <property type="entry name" value="PTPc_motif"/>
    <property type="match status" value="1"/>
</dbReference>
<feature type="region of interest" description="Disordered" evidence="8">
    <location>
        <begin position="304"/>
        <end position="324"/>
    </location>
</feature>
<dbReference type="SMART" id="SM00194">
    <property type="entry name" value="PTPc"/>
    <property type="match status" value="1"/>
</dbReference>
<dbReference type="SUPFAM" id="SSF52799">
    <property type="entry name" value="(Phosphotyrosine protein) phosphatases II"/>
    <property type="match status" value="1"/>
</dbReference>
<evidence type="ECO:0000259" key="11">
    <source>
        <dbReference type="PROSITE" id="PS50055"/>
    </source>
</evidence>
<evidence type="ECO:0000256" key="6">
    <source>
        <dbReference type="ARBA" id="ARBA00023180"/>
    </source>
</evidence>
<evidence type="ECO:0000313" key="13">
    <source>
        <dbReference type="EMBL" id="CAD5217157.1"/>
    </source>
</evidence>
<evidence type="ECO:0008006" key="15">
    <source>
        <dbReference type="Google" id="ProtNLM"/>
    </source>
</evidence>
<dbReference type="Proteomes" id="UP000783686">
    <property type="component" value="Unassembled WGS sequence"/>
</dbReference>
<evidence type="ECO:0000256" key="4">
    <source>
        <dbReference type="ARBA" id="ARBA00022989"/>
    </source>
</evidence>
<evidence type="ECO:0000256" key="9">
    <source>
        <dbReference type="SAM" id="Phobius"/>
    </source>
</evidence>
<feature type="transmembrane region" description="Helical" evidence="9">
    <location>
        <begin position="537"/>
        <end position="562"/>
    </location>
</feature>
<dbReference type="GO" id="GO:0045202">
    <property type="term" value="C:synapse"/>
    <property type="evidence" value="ECO:0007669"/>
    <property type="project" value="TreeGrafter"/>
</dbReference>
<dbReference type="PROSITE" id="PS00383">
    <property type="entry name" value="TYR_PHOSPHATASE_1"/>
    <property type="match status" value="1"/>
</dbReference>
<dbReference type="InterPro" id="IPR033522">
    <property type="entry name" value="IA-2/IA-2_beta"/>
</dbReference>
<comment type="caution">
    <text evidence="13">The sequence shown here is derived from an EMBL/GenBank/DDBJ whole genome shotgun (WGS) entry which is preliminary data.</text>
</comment>
<dbReference type="Proteomes" id="UP000614601">
    <property type="component" value="Unassembled WGS sequence"/>
</dbReference>
<organism evidence="13 14">
    <name type="scientific">Bursaphelenchus okinawaensis</name>
    <dbReference type="NCBI Taxonomy" id="465554"/>
    <lineage>
        <taxon>Eukaryota</taxon>
        <taxon>Metazoa</taxon>
        <taxon>Ecdysozoa</taxon>
        <taxon>Nematoda</taxon>
        <taxon>Chromadorea</taxon>
        <taxon>Rhabditida</taxon>
        <taxon>Tylenchina</taxon>
        <taxon>Tylenchomorpha</taxon>
        <taxon>Aphelenchoidea</taxon>
        <taxon>Aphelenchoididae</taxon>
        <taxon>Bursaphelenchus</taxon>
    </lineage>
</organism>
<dbReference type="EMBL" id="CAJFDH010000003">
    <property type="protein sequence ID" value="CAD5217157.1"/>
    <property type="molecule type" value="Genomic_DNA"/>
</dbReference>
<dbReference type="AlphaFoldDB" id="A0A811KQ21"/>
<dbReference type="PANTHER" id="PTHR46106:SF4">
    <property type="entry name" value="IA-2 PROTEIN TYROSINE PHOSPHATASE, ISOFORM C"/>
    <property type="match status" value="1"/>
</dbReference>
<comment type="subcellular location">
    <subcellularLocation>
        <location evidence="1">Cytoplasmic vesicle membrane</location>
        <topology evidence="1">Single-pass type I membrane protein</topology>
    </subcellularLocation>
</comment>
<feature type="domain" description="Tyrosine specific protein phosphatases" evidence="12">
    <location>
        <begin position="820"/>
        <end position="892"/>
    </location>
</feature>
<dbReference type="PRINTS" id="PR00700">
    <property type="entry name" value="PRTYPHPHTASE"/>
</dbReference>
<keyword evidence="3 10" id="KW-0732">Signal</keyword>
<feature type="domain" description="Tyrosine-protein phosphatase" evidence="11">
    <location>
        <begin position="645"/>
        <end position="901"/>
    </location>
</feature>
<feature type="chain" id="PRO_5044131673" description="Receptor-type tyrosine-protein phosphatase N2" evidence="10">
    <location>
        <begin position="24"/>
        <end position="911"/>
    </location>
</feature>
<dbReference type="PANTHER" id="PTHR46106">
    <property type="entry name" value="IA-2 PROTEIN TYROSINE PHOSPHATASE, ISOFORM C"/>
    <property type="match status" value="1"/>
</dbReference>
<keyword evidence="14" id="KW-1185">Reference proteome</keyword>
<evidence type="ECO:0000256" key="10">
    <source>
        <dbReference type="SAM" id="SignalP"/>
    </source>
</evidence>
<keyword evidence="4 9" id="KW-1133">Transmembrane helix</keyword>
<proteinExistence type="predicted"/>
<dbReference type="InterPro" id="IPR000387">
    <property type="entry name" value="Tyr_Pase_dom"/>
</dbReference>
<protein>
    <recommendedName>
        <fullName evidence="15">Receptor-type tyrosine-protein phosphatase N2</fullName>
    </recommendedName>
</protein>
<evidence type="ECO:0000256" key="5">
    <source>
        <dbReference type="ARBA" id="ARBA00023136"/>
    </source>
</evidence>
<keyword evidence="2 9" id="KW-0812">Transmembrane</keyword>
<evidence type="ECO:0000256" key="2">
    <source>
        <dbReference type="ARBA" id="ARBA00022692"/>
    </source>
</evidence>
<keyword evidence="5 9" id="KW-0472">Membrane</keyword>
<reference evidence="13" key="1">
    <citation type="submission" date="2020-09" db="EMBL/GenBank/DDBJ databases">
        <authorList>
            <person name="Kikuchi T."/>
        </authorList>
    </citation>
    <scope>NUCLEOTIDE SEQUENCE</scope>
    <source>
        <strain evidence="13">SH1</strain>
    </source>
</reference>
<dbReference type="InterPro" id="IPR029021">
    <property type="entry name" value="Prot-tyrosine_phosphatase-like"/>
</dbReference>
<dbReference type="FunFam" id="3.90.190.10:FF:000017">
    <property type="entry name" value="receptor-type tyrosine-protein phosphatase-like N isoform X2"/>
    <property type="match status" value="1"/>
</dbReference>
<dbReference type="GO" id="GO:0051046">
    <property type="term" value="P:regulation of secretion"/>
    <property type="evidence" value="ECO:0007669"/>
    <property type="project" value="TreeGrafter"/>
</dbReference>
<keyword evidence="7" id="KW-0968">Cytoplasmic vesicle</keyword>
<feature type="signal peptide" evidence="10">
    <location>
        <begin position="1"/>
        <end position="23"/>
    </location>
</feature>
<dbReference type="Gene3D" id="3.90.190.10">
    <property type="entry name" value="Protein tyrosine phosphatase superfamily"/>
    <property type="match status" value="1"/>
</dbReference>
<dbReference type="PROSITE" id="PS50056">
    <property type="entry name" value="TYR_PHOSPHATASE_2"/>
    <property type="match status" value="1"/>
</dbReference>
<evidence type="ECO:0000256" key="1">
    <source>
        <dbReference type="ARBA" id="ARBA00004358"/>
    </source>
</evidence>
<dbReference type="EMBL" id="CAJFCW020000003">
    <property type="protein sequence ID" value="CAG9107221.1"/>
    <property type="molecule type" value="Genomic_DNA"/>
</dbReference>
<gene>
    <name evidence="13" type="ORF">BOKJ2_LOCUS6947</name>
</gene>
<evidence type="ECO:0000256" key="7">
    <source>
        <dbReference type="ARBA" id="ARBA00023329"/>
    </source>
</evidence>
<sequence>MTGPSYFLVLYSALFLFVSTVQAATYQGCLLDETLCQDGESCITDGLFGQCFDQQSTDTPPLLLDSDLTLPQRALLRLELERLANEGFDWQDAMAQCVLAYFKVSVVYDLSYDTEFCNVRSPANVLQLINRIETFLNDEEVAEEDRKQEASRFILSNQELAPLLDQSVTKIVEEPSDSQIVADEGLLVDEETGESVPVLVFDEADLEQALAKESEAGFEADSENRPVVDAIPQAVEVSEAGDDESNGTVQDDSAPVLVLNEEEADALEEALEKAGVSNAEEAKSVIEKALAKLNESVYENVVDDKDDGKEKRSLEDPKLSNDEEKELKQYVDDILETKKSDIKKLTTPQLEKLIGFVVQLQETLATAEIEEPTESNAELEEVVPLNSEHDGQQLLLKKDIEKFVDEDMGLADVEHKIVKGDIQRVEGNRVYIKVGRENITEDELYKLVSFLDEKIATPNNLYFNDFQYDDGQLSFRISRIDDFYKKNDKRVASASGVAQAVYKRRKDIQTLAGVNVDETGIGSGVDVVPVEKSGRDWLFMPILAICAFTITSLVGVLAVHLIRNRRRNYKGSNFPEVVDCLEGKASYEELCRQRMTQDPVTTVGKSASTSSWPDEALLQSCNLDISTGHVILSFLQEYLDTPEKIEEQWKSVADYRNLVAESLIGQTEANKSKNVDQSILPYDENVVLVKDELGNETYVNASRITDSDPRQAAYIATQHPTEQTLVDFWQCIWAEGITLLVNLTDQAEQKKFQKYWPEEGAKTYGIFEVHLVSEHIWSEDYMVRSFYLKNTVTNETRTVTQFHYLAWSEDGNPPSVKSLLEFRRKVNKSYRGRQSAILVHCSTGTKRTGTYCLIDMVINRITKGIKELNIAGSLEFLRDQRQGMVGNAEQYKLVFACVAEEVSALLKNLQQ</sequence>
<evidence type="ECO:0000259" key="12">
    <source>
        <dbReference type="PROSITE" id="PS50056"/>
    </source>
</evidence>
<dbReference type="InterPro" id="IPR016130">
    <property type="entry name" value="Tyr_Pase_AS"/>
</dbReference>
<dbReference type="GO" id="GO:0004725">
    <property type="term" value="F:protein tyrosine phosphatase activity"/>
    <property type="evidence" value="ECO:0007669"/>
    <property type="project" value="InterPro"/>
</dbReference>
<keyword evidence="6" id="KW-0325">Glycoprotein</keyword>
<evidence type="ECO:0000256" key="3">
    <source>
        <dbReference type="ARBA" id="ARBA00022729"/>
    </source>
</evidence>
<accession>A0A811KQ21</accession>
<name>A0A811KQ21_9BILA</name>
<evidence type="ECO:0000313" key="14">
    <source>
        <dbReference type="Proteomes" id="UP000614601"/>
    </source>
</evidence>
<evidence type="ECO:0000256" key="8">
    <source>
        <dbReference type="SAM" id="MobiDB-lite"/>
    </source>
</evidence>
<dbReference type="InterPro" id="IPR003595">
    <property type="entry name" value="Tyr_Pase_cat"/>
</dbReference>
<dbReference type="GO" id="GO:0030141">
    <property type="term" value="C:secretory granule"/>
    <property type="evidence" value="ECO:0007669"/>
    <property type="project" value="InterPro"/>
</dbReference>
<dbReference type="PROSITE" id="PS50055">
    <property type="entry name" value="TYR_PHOSPHATASE_PTP"/>
    <property type="match status" value="1"/>
</dbReference>
<dbReference type="Pfam" id="PF00102">
    <property type="entry name" value="Y_phosphatase"/>
    <property type="match status" value="1"/>
</dbReference>
<dbReference type="GO" id="GO:0030659">
    <property type="term" value="C:cytoplasmic vesicle membrane"/>
    <property type="evidence" value="ECO:0007669"/>
    <property type="project" value="UniProtKB-SubCell"/>
</dbReference>
<dbReference type="InterPro" id="IPR000242">
    <property type="entry name" value="PTP_cat"/>
</dbReference>